<dbReference type="EMBL" id="JABCKV010000201">
    <property type="protein sequence ID" value="KAG5642261.1"/>
    <property type="molecule type" value="Genomic_DNA"/>
</dbReference>
<dbReference type="GO" id="GO:0005829">
    <property type="term" value="C:cytosol"/>
    <property type="evidence" value="ECO:0007669"/>
    <property type="project" value="TreeGrafter"/>
</dbReference>
<dbReference type="InterPro" id="IPR044992">
    <property type="entry name" value="ChyE-like"/>
</dbReference>
<feature type="domain" description="Glutamine amidotransferase" evidence="1">
    <location>
        <begin position="65"/>
        <end position="212"/>
    </location>
</feature>
<dbReference type="PROSITE" id="PS51273">
    <property type="entry name" value="GATASE_TYPE_1"/>
    <property type="match status" value="1"/>
</dbReference>
<accession>A0A9P7G3B9</accession>
<keyword evidence="3" id="KW-1185">Reference proteome</keyword>
<reference evidence="2" key="1">
    <citation type="submission" date="2020-07" db="EMBL/GenBank/DDBJ databases">
        <authorList>
            <person name="Nieuwenhuis M."/>
            <person name="Van De Peppel L.J.J."/>
        </authorList>
    </citation>
    <scope>NUCLEOTIDE SEQUENCE</scope>
    <source>
        <strain evidence="2">AP01</strain>
        <tissue evidence="2">Mycelium</tissue>
    </source>
</reference>
<reference evidence="2" key="2">
    <citation type="submission" date="2021-10" db="EMBL/GenBank/DDBJ databases">
        <title>Phylogenomics reveals ancestral predisposition of the termite-cultivated fungus Termitomyces towards a domesticated lifestyle.</title>
        <authorList>
            <person name="Auxier B."/>
            <person name="Grum-Grzhimaylo A."/>
            <person name="Cardenas M.E."/>
            <person name="Lodge J.D."/>
            <person name="Laessoe T."/>
            <person name="Pedersen O."/>
            <person name="Smith M.E."/>
            <person name="Kuyper T.W."/>
            <person name="Franco-Molano E.A."/>
            <person name="Baroni T.J."/>
            <person name="Aanen D.K."/>
        </authorList>
    </citation>
    <scope>NUCLEOTIDE SEQUENCE</scope>
    <source>
        <strain evidence="2">AP01</strain>
        <tissue evidence="2">Mycelium</tissue>
    </source>
</reference>
<sequence length="263" mass="28638">MSLRLALLVTGSPPEPVRAEYGDYSVIYTKWLRASLPQGSTATFTLDPYDVVHKMEYPSDAQLDGYYDGILYTGSAASAYEDRDWINKLVAFSARVVNEKPHIKVIGICFGHQILARALGGSVVPNDGKWEVGITSLELTDMGKRLFGVETINIQQMHRDHVPSIPSPFHLLGSTSVSLNQGMVRFAPGTAPDQQSLKTAQVLTLQGHPEFIEGIVTGMVAVRAKTGVMSQELAADVQRRKDWRNDGTGVLGKAAWAVLGVKA</sequence>
<dbReference type="PANTHER" id="PTHR42695:SF5">
    <property type="entry name" value="GLUTAMINE AMIDOTRANSFERASE YLR126C-RELATED"/>
    <property type="match status" value="1"/>
</dbReference>
<evidence type="ECO:0000313" key="2">
    <source>
        <dbReference type="EMBL" id="KAG5642261.1"/>
    </source>
</evidence>
<evidence type="ECO:0000259" key="1">
    <source>
        <dbReference type="Pfam" id="PF00117"/>
    </source>
</evidence>
<name>A0A9P7G3B9_9AGAR</name>
<dbReference type="Proteomes" id="UP000775547">
    <property type="component" value="Unassembled WGS sequence"/>
</dbReference>
<protein>
    <recommendedName>
        <fullName evidence="1">Glutamine amidotransferase domain-containing protein</fullName>
    </recommendedName>
</protein>
<gene>
    <name evidence="2" type="ORF">DXG03_003338</name>
</gene>
<evidence type="ECO:0000313" key="3">
    <source>
        <dbReference type="Proteomes" id="UP000775547"/>
    </source>
</evidence>
<dbReference type="AlphaFoldDB" id="A0A9P7G3B9"/>
<organism evidence="2 3">
    <name type="scientific">Asterophora parasitica</name>
    <dbReference type="NCBI Taxonomy" id="117018"/>
    <lineage>
        <taxon>Eukaryota</taxon>
        <taxon>Fungi</taxon>
        <taxon>Dikarya</taxon>
        <taxon>Basidiomycota</taxon>
        <taxon>Agaricomycotina</taxon>
        <taxon>Agaricomycetes</taxon>
        <taxon>Agaricomycetidae</taxon>
        <taxon>Agaricales</taxon>
        <taxon>Tricholomatineae</taxon>
        <taxon>Lyophyllaceae</taxon>
        <taxon>Asterophora</taxon>
    </lineage>
</organism>
<comment type="caution">
    <text evidence="2">The sequence shown here is derived from an EMBL/GenBank/DDBJ whole genome shotgun (WGS) entry which is preliminary data.</text>
</comment>
<proteinExistence type="predicted"/>
<dbReference type="Gene3D" id="3.40.50.880">
    <property type="match status" value="1"/>
</dbReference>
<dbReference type="OrthoDB" id="92161at2759"/>
<dbReference type="SUPFAM" id="SSF52317">
    <property type="entry name" value="Class I glutamine amidotransferase-like"/>
    <property type="match status" value="1"/>
</dbReference>
<dbReference type="InterPro" id="IPR029062">
    <property type="entry name" value="Class_I_gatase-like"/>
</dbReference>
<dbReference type="InterPro" id="IPR017926">
    <property type="entry name" value="GATASE"/>
</dbReference>
<dbReference type="PANTHER" id="PTHR42695">
    <property type="entry name" value="GLUTAMINE AMIDOTRANSFERASE YLR126C-RELATED"/>
    <property type="match status" value="1"/>
</dbReference>
<dbReference type="Pfam" id="PF00117">
    <property type="entry name" value="GATase"/>
    <property type="match status" value="1"/>
</dbReference>
<dbReference type="CDD" id="cd01741">
    <property type="entry name" value="GATase1_1"/>
    <property type="match status" value="1"/>
</dbReference>
<dbReference type="GO" id="GO:0005634">
    <property type="term" value="C:nucleus"/>
    <property type="evidence" value="ECO:0007669"/>
    <property type="project" value="TreeGrafter"/>
</dbReference>